<dbReference type="EC" id="4.2.1.80" evidence="3"/>
<dbReference type="RefSeq" id="WP_204735226.1">
    <property type="nucleotide sequence ID" value="NZ_JAVDWE010000017.1"/>
</dbReference>
<accession>A0ABU1VHH1</accession>
<proteinExistence type="predicted"/>
<evidence type="ECO:0000256" key="1">
    <source>
        <dbReference type="ARBA" id="ARBA00023239"/>
    </source>
</evidence>
<evidence type="ECO:0000313" key="4">
    <source>
        <dbReference type="Proteomes" id="UP001265550"/>
    </source>
</evidence>
<dbReference type="PANTHER" id="PTHR30143:SF0">
    <property type="entry name" value="2-KETO-4-PENTENOATE HYDRATASE"/>
    <property type="match status" value="1"/>
</dbReference>
<dbReference type="EMBL" id="JAVDWE010000017">
    <property type="protein sequence ID" value="MDR7096936.1"/>
    <property type="molecule type" value="Genomic_DNA"/>
</dbReference>
<dbReference type="PANTHER" id="PTHR30143">
    <property type="entry name" value="ACID HYDRATASE"/>
    <property type="match status" value="1"/>
</dbReference>
<dbReference type="Pfam" id="PF01557">
    <property type="entry name" value="FAA_hydrolase"/>
    <property type="match status" value="1"/>
</dbReference>
<evidence type="ECO:0000259" key="2">
    <source>
        <dbReference type="Pfam" id="PF01557"/>
    </source>
</evidence>
<sequence>MSTALHTLADALWAAAATQVPIPPLSEAARALGIDNTAEHAYAIQRINRDRRSRSGDRVVGRKIGLTAKAVQQQLGVNTPDFGDLWAAGSHGDGDEIPLRGLMQPKVEAEVALVLAHDVDAVDATVADVIRATAFALPALEIVDSRIADWRIGLFDTIADNASAGAFVLGADPVRLDRLQLRDAQMTMVRNDETCSTGIGSACLGHPMNAAAWLARTLARMGNPLRAGDIVLTGALGPMVSVQAGDHFEARIEGLGAVSVRFA</sequence>
<dbReference type="GO" id="GO:0008684">
    <property type="term" value="F:2-oxopent-4-enoate hydratase activity"/>
    <property type="evidence" value="ECO:0007669"/>
    <property type="project" value="UniProtKB-EC"/>
</dbReference>
<organism evidence="3 4">
    <name type="scientific">Hydrogenophaga laconesensis</name>
    <dbReference type="NCBI Taxonomy" id="1805971"/>
    <lineage>
        <taxon>Bacteria</taxon>
        <taxon>Pseudomonadati</taxon>
        <taxon>Pseudomonadota</taxon>
        <taxon>Betaproteobacteria</taxon>
        <taxon>Burkholderiales</taxon>
        <taxon>Comamonadaceae</taxon>
        <taxon>Hydrogenophaga</taxon>
    </lineage>
</organism>
<dbReference type="InterPro" id="IPR050772">
    <property type="entry name" value="Hydratase-Decarb/MhpD_sf"/>
</dbReference>
<protein>
    <submittedName>
        <fullName evidence="3">2-keto-4-pentenoate hydratase</fullName>
        <ecNumber evidence="3">4.2.1.80</ecNumber>
    </submittedName>
</protein>
<keyword evidence="4" id="KW-1185">Reference proteome</keyword>
<feature type="domain" description="Fumarylacetoacetase-like C-terminal" evidence="2">
    <location>
        <begin position="91"/>
        <end position="261"/>
    </location>
</feature>
<evidence type="ECO:0000313" key="3">
    <source>
        <dbReference type="EMBL" id="MDR7096936.1"/>
    </source>
</evidence>
<keyword evidence="1 3" id="KW-0456">Lyase</keyword>
<dbReference type="InterPro" id="IPR036663">
    <property type="entry name" value="Fumarylacetoacetase_C_sf"/>
</dbReference>
<dbReference type="Proteomes" id="UP001265550">
    <property type="component" value="Unassembled WGS sequence"/>
</dbReference>
<dbReference type="Gene3D" id="3.90.850.10">
    <property type="entry name" value="Fumarylacetoacetase-like, C-terminal domain"/>
    <property type="match status" value="1"/>
</dbReference>
<reference evidence="3 4" key="1">
    <citation type="submission" date="2023-07" db="EMBL/GenBank/DDBJ databases">
        <title>Sorghum-associated microbial communities from plants grown in Nebraska, USA.</title>
        <authorList>
            <person name="Schachtman D."/>
        </authorList>
    </citation>
    <scope>NUCLEOTIDE SEQUENCE [LARGE SCALE GENOMIC DNA]</scope>
    <source>
        <strain evidence="3 4">BE240</strain>
    </source>
</reference>
<dbReference type="SUPFAM" id="SSF56529">
    <property type="entry name" value="FAH"/>
    <property type="match status" value="1"/>
</dbReference>
<gene>
    <name evidence="3" type="ORF">J2X09_004693</name>
</gene>
<dbReference type="InterPro" id="IPR011234">
    <property type="entry name" value="Fumarylacetoacetase-like_C"/>
</dbReference>
<name>A0ABU1VHH1_9BURK</name>
<comment type="caution">
    <text evidence="3">The sequence shown here is derived from an EMBL/GenBank/DDBJ whole genome shotgun (WGS) entry which is preliminary data.</text>
</comment>